<feature type="transmembrane region" description="Helical" evidence="1">
    <location>
        <begin position="140"/>
        <end position="159"/>
    </location>
</feature>
<feature type="transmembrane region" description="Helical" evidence="1">
    <location>
        <begin position="76"/>
        <end position="100"/>
    </location>
</feature>
<dbReference type="EMBL" id="HE575316">
    <property type="protein sequence ID" value="CCC89827.1"/>
    <property type="molecule type" value="Genomic_DNA"/>
</dbReference>
<dbReference type="AlphaFoldDB" id="G0UKC2"/>
<accession>G0UKC2</accession>
<reference evidence="2" key="1">
    <citation type="journal article" date="2012" name="Proc. Natl. Acad. Sci. U.S.A.">
        <title>Antigenic diversity is generated by distinct evolutionary mechanisms in African trypanosome species.</title>
        <authorList>
            <person name="Jackson A.P."/>
            <person name="Berry A."/>
            <person name="Aslett M."/>
            <person name="Allison H.C."/>
            <person name="Burton P."/>
            <person name="Vavrova-Anderson J."/>
            <person name="Brown R."/>
            <person name="Browne H."/>
            <person name="Corton N."/>
            <person name="Hauser H."/>
            <person name="Gamble J."/>
            <person name="Gilderthorp R."/>
            <person name="Marcello L."/>
            <person name="McQuillan J."/>
            <person name="Otto T.D."/>
            <person name="Quail M.A."/>
            <person name="Sanders M.J."/>
            <person name="van Tonder A."/>
            <person name="Ginger M.L."/>
            <person name="Field M.C."/>
            <person name="Barry J.D."/>
            <person name="Hertz-Fowler C."/>
            <person name="Berriman M."/>
        </authorList>
    </citation>
    <scope>NUCLEOTIDE SEQUENCE</scope>
    <source>
        <strain evidence="2">IL3000</strain>
    </source>
</reference>
<evidence type="ECO:0000313" key="2">
    <source>
        <dbReference type="EMBL" id="CCC89827.1"/>
    </source>
</evidence>
<gene>
    <name evidence="2" type="ORF">TCIL3000_3_2600</name>
</gene>
<sequence length="160" mass="19755">MFFYRTTIVSPYIYINYNYSYYYYYYYDYDYYDYYFVCTHFSMSFMRPLRLDSHFPSLKEKEKKGTSFLLTCTDKFGLLLLLFYFILFFDIYAIHSFFVLPPRNRFRIRTSCFHRCTEVVVAAWPSLPLPDCELCSSQHATCSVFFFFSVFIYYFFFFLF</sequence>
<keyword evidence="1" id="KW-1133">Transmembrane helix</keyword>
<keyword evidence="1" id="KW-0812">Transmembrane</keyword>
<evidence type="ECO:0000256" key="1">
    <source>
        <dbReference type="SAM" id="Phobius"/>
    </source>
</evidence>
<keyword evidence="1" id="KW-0472">Membrane</keyword>
<protein>
    <submittedName>
        <fullName evidence="2">Uncharacterized protein TCIL3000_3_2600</fullName>
    </submittedName>
</protein>
<dbReference type="VEuPathDB" id="TriTrypDB:TcIL3000_3_2600"/>
<organism evidence="2">
    <name type="scientific">Trypanosoma congolense (strain IL3000)</name>
    <dbReference type="NCBI Taxonomy" id="1068625"/>
    <lineage>
        <taxon>Eukaryota</taxon>
        <taxon>Discoba</taxon>
        <taxon>Euglenozoa</taxon>
        <taxon>Kinetoplastea</taxon>
        <taxon>Metakinetoplastina</taxon>
        <taxon>Trypanosomatida</taxon>
        <taxon>Trypanosomatidae</taxon>
        <taxon>Trypanosoma</taxon>
        <taxon>Nannomonas</taxon>
    </lineage>
</organism>
<name>G0UKC2_TRYCI</name>
<proteinExistence type="predicted"/>